<evidence type="ECO:0000256" key="1">
    <source>
        <dbReference type="SAM" id="MobiDB-lite"/>
    </source>
</evidence>
<dbReference type="Proteomes" id="UP000271098">
    <property type="component" value="Unassembled WGS sequence"/>
</dbReference>
<evidence type="ECO:0000256" key="2">
    <source>
        <dbReference type="SAM" id="Phobius"/>
    </source>
</evidence>
<evidence type="ECO:0000313" key="5">
    <source>
        <dbReference type="WBParaSite" id="GPUH_0000571801-mRNA-1"/>
    </source>
</evidence>
<proteinExistence type="predicted"/>
<feature type="transmembrane region" description="Helical" evidence="2">
    <location>
        <begin position="14"/>
        <end position="35"/>
    </location>
</feature>
<dbReference type="WBParaSite" id="GPUH_0000571801-mRNA-1">
    <property type="protein sequence ID" value="GPUH_0000571801-mRNA-1"/>
    <property type="gene ID" value="GPUH_0000571801"/>
</dbReference>
<reference evidence="5" key="1">
    <citation type="submission" date="2016-06" db="UniProtKB">
        <authorList>
            <consortium name="WormBaseParasite"/>
        </authorList>
    </citation>
    <scope>IDENTIFICATION</scope>
</reference>
<name>A0A183DAG9_9BILA</name>
<keyword evidence="4" id="KW-1185">Reference proteome</keyword>
<reference evidence="3 4" key="2">
    <citation type="submission" date="2018-11" db="EMBL/GenBank/DDBJ databases">
        <authorList>
            <consortium name="Pathogen Informatics"/>
        </authorList>
    </citation>
    <scope>NUCLEOTIDE SEQUENCE [LARGE SCALE GENOMIC DNA]</scope>
</reference>
<feature type="compositionally biased region" description="Low complexity" evidence="1">
    <location>
        <begin position="47"/>
        <end position="62"/>
    </location>
</feature>
<keyword evidence="2" id="KW-0812">Transmembrane</keyword>
<evidence type="ECO:0000313" key="3">
    <source>
        <dbReference type="EMBL" id="VDK51863.1"/>
    </source>
</evidence>
<evidence type="ECO:0000313" key="4">
    <source>
        <dbReference type="Proteomes" id="UP000271098"/>
    </source>
</evidence>
<dbReference type="EMBL" id="UYRT01012440">
    <property type="protein sequence ID" value="VDK51863.1"/>
    <property type="molecule type" value="Genomic_DNA"/>
</dbReference>
<feature type="compositionally biased region" description="Low complexity" evidence="1">
    <location>
        <begin position="85"/>
        <end position="103"/>
    </location>
</feature>
<gene>
    <name evidence="3" type="ORF">GPUH_LOCUS5709</name>
</gene>
<protein>
    <submittedName>
        <fullName evidence="3 5">Uncharacterized protein</fullName>
    </submittedName>
</protein>
<keyword evidence="2" id="KW-1133">Transmembrane helix</keyword>
<feature type="region of interest" description="Disordered" evidence="1">
    <location>
        <begin position="45"/>
        <end position="115"/>
    </location>
</feature>
<organism evidence="5">
    <name type="scientific">Gongylonema pulchrum</name>
    <dbReference type="NCBI Taxonomy" id="637853"/>
    <lineage>
        <taxon>Eukaryota</taxon>
        <taxon>Metazoa</taxon>
        <taxon>Ecdysozoa</taxon>
        <taxon>Nematoda</taxon>
        <taxon>Chromadorea</taxon>
        <taxon>Rhabditida</taxon>
        <taxon>Spirurina</taxon>
        <taxon>Spiruromorpha</taxon>
        <taxon>Spiruroidea</taxon>
        <taxon>Gongylonematidae</taxon>
        <taxon>Gongylonema</taxon>
    </lineage>
</organism>
<keyword evidence="2" id="KW-0472">Membrane</keyword>
<dbReference type="AlphaFoldDB" id="A0A183DAG9"/>
<sequence length="115" mass="12192">MRLSGIDSSIIRKIIAIFVLFSNMHEFILLILFLAQGIGDARKIKIGGSSRGSSAARTNAAGVQPYQAGGFQPHQAGGWQSHQAGGFQPHQPGGFQPHQTGGFHPSGGFPSNQPR</sequence>
<accession>A0A183DAG9</accession>